<proteinExistence type="predicted"/>
<feature type="chain" id="PRO_5017465155" description="Outer membrane protein beta-barrel domain-containing protein" evidence="2">
    <location>
        <begin position="20"/>
        <end position="226"/>
    </location>
</feature>
<dbReference type="InterPro" id="IPR011250">
    <property type="entry name" value="OMP/PagP_B-barrel"/>
</dbReference>
<keyword evidence="1 2" id="KW-0732">Signal</keyword>
<sequence>MKLLFIFSFLVALTSSAMAQQPEEVSPREGNLYIGVGATNVEYHIYYKEKKGTGTVRSGYFTPMFLTVGYKWTERAKLQVSLGYGGDKQEIEGAGGTTASSRTQALALAVSGQFTFFNVLKRFPVYGSVTAMPAYGTTKSKETENGVIVSDTKDAGTDVFATAALGFNYKISKRFTGYTEYLFFKRSLTGENSYYYDWNQDATLLDRVAKSLAMGLNYNFNLKQEK</sequence>
<name>A0A399S6N1_9BACT</name>
<feature type="domain" description="Outer membrane protein beta-barrel" evidence="3">
    <location>
        <begin position="9"/>
        <end position="190"/>
    </location>
</feature>
<dbReference type="Gene3D" id="2.40.160.20">
    <property type="match status" value="1"/>
</dbReference>
<feature type="signal peptide" evidence="2">
    <location>
        <begin position="1"/>
        <end position="19"/>
    </location>
</feature>
<evidence type="ECO:0000313" key="4">
    <source>
        <dbReference type="EMBL" id="RIJ37712.1"/>
    </source>
</evidence>
<dbReference type="Proteomes" id="UP000266005">
    <property type="component" value="Unassembled WGS sequence"/>
</dbReference>
<organism evidence="4 5">
    <name type="scientific">Pontibacter oryzae</name>
    <dbReference type="NCBI Taxonomy" id="2304593"/>
    <lineage>
        <taxon>Bacteria</taxon>
        <taxon>Pseudomonadati</taxon>
        <taxon>Bacteroidota</taxon>
        <taxon>Cytophagia</taxon>
        <taxon>Cytophagales</taxon>
        <taxon>Hymenobacteraceae</taxon>
        <taxon>Pontibacter</taxon>
    </lineage>
</organism>
<evidence type="ECO:0000256" key="1">
    <source>
        <dbReference type="ARBA" id="ARBA00022729"/>
    </source>
</evidence>
<keyword evidence="5" id="KW-1185">Reference proteome</keyword>
<dbReference type="InterPro" id="IPR027385">
    <property type="entry name" value="Beta-barrel_OMP"/>
</dbReference>
<gene>
    <name evidence="4" type="ORF">D1627_11470</name>
</gene>
<dbReference type="Pfam" id="PF13505">
    <property type="entry name" value="OMP_b-brl"/>
    <property type="match status" value="1"/>
</dbReference>
<comment type="caution">
    <text evidence="4">The sequence shown here is derived from an EMBL/GenBank/DDBJ whole genome shotgun (WGS) entry which is preliminary data.</text>
</comment>
<accession>A0A399S6N1</accession>
<dbReference type="AlphaFoldDB" id="A0A399S6N1"/>
<dbReference type="RefSeq" id="WP_119432369.1">
    <property type="nucleotide sequence ID" value="NZ_QWGE01000003.1"/>
</dbReference>
<protein>
    <recommendedName>
        <fullName evidence="3">Outer membrane protein beta-barrel domain-containing protein</fullName>
    </recommendedName>
</protein>
<evidence type="ECO:0000313" key="5">
    <source>
        <dbReference type="Proteomes" id="UP000266005"/>
    </source>
</evidence>
<reference evidence="5" key="1">
    <citation type="submission" date="2018-08" db="EMBL/GenBank/DDBJ databases">
        <title>Mucilaginibacter sp. MYSH2.</title>
        <authorList>
            <person name="Seo T."/>
        </authorList>
    </citation>
    <scope>NUCLEOTIDE SEQUENCE [LARGE SCALE GENOMIC DNA]</scope>
    <source>
        <strain evidence="5">KIRAN</strain>
    </source>
</reference>
<dbReference type="OrthoDB" id="850330at2"/>
<evidence type="ECO:0000259" key="3">
    <source>
        <dbReference type="Pfam" id="PF13505"/>
    </source>
</evidence>
<dbReference type="SUPFAM" id="SSF56925">
    <property type="entry name" value="OMPA-like"/>
    <property type="match status" value="1"/>
</dbReference>
<evidence type="ECO:0000256" key="2">
    <source>
        <dbReference type="SAM" id="SignalP"/>
    </source>
</evidence>
<dbReference type="EMBL" id="QWGE01000003">
    <property type="protein sequence ID" value="RIJ37712.1"/>
    <property type="molecule type" value="Genomic_DNA"/>
</dbReference>